<feature type="region of interest" description="Disordered" evidence="1">
    <location>
        <begin position="1"/>
        <end position="45"/>
    </location>
</feature>
<evidence type="ECO:0000256" key="1">
    <source>
        <dbReference type="SAM" id="MobiDB-lite"/>
    </source>
</evidence>
<keyword evidence="2" id="KW-0812">Transmembrane</keyword>
<feature type="transmembrane region" description="Helical" evidence="2">
    <location>
        <begin position="60"/>
        <end position="77"/>
    </location>
</feature>
<protein>
    <submittedName>
        <fullName evidence="3">Uncharacterized protein</fullName>
    </submittedName>
</protein>
<dbReference type="Proteomes" id="UP000029981">
    <property type="component" value="Chromosome 1"/>
</dbReference>
<sequence>MMGSGKRGPIKEKDEENAHYLDPQKQEIERSGRRQIGKRNCRMNDDEDEGRKKIIVMEKIVASFFLVIKVVFLVTLICDRYQIAPPSKVAHVFATVEI</sequence>
<feature type="compositionally biased region" description="Basic and acidic residues" evidence="1">
    <location>
        <begin position="9"/>
        <end position="32"/>
    </location>
</feature>
<accession>A0A0A0LTC1</accession>
<reference evidence="3 4" key="2">
    <citation type="journal article" date="2009" name="PLoS ONE">
        <title>An integrated genetic and cytogenetic map of the cucumber genome.</title>
        <authorList>
            <person name="Ren Y."/>
            <person name="Zhang Z."/>
            <person name="Liu J."/>
            <person name="Staub J.E."/>
            <person name="Han Y."/>
            <person name="Cheng Z."/>
            <person name="Li X."/>
            <person name="Lu J."/>
            <person name="Miao H."/>
            <person name="Kang H."/>
            <person name="Xie B."/>
            <person name="Gu X."/>
            <person name="Wang X."/>
            <person name="Du Y."/>
            <person name="Jin W."/>
            <person name="Huang S."/>
        </authorList>
    </citation>
    <scope>NUCLEOTIDE SEQUENCE [LARGE SCALE GENOMIC DNA]</scope>
    <source>
        <strain evidence="4">cv. 9930</strain>
    </source>
</reference>
<evidence type="ECO:0000313" key="4">
    <source>
        <dbReference type="Proteomes" id="UP000029981"/>
    </source>
</evidence>
<keyword evidence="2" id="KW-1133">Transmembrane helix</keyword>
<reference evidence="3 4" key="3">
    <citation type="journal article" date="2010" name="BMC Genomics">
        <title>Transcriptome sequencing and comparative analysis of cucumber flowers with different sex types.</title>
        <authorList>
            <person name="Guo S."/>
            <person name="Zheng Y."/>
            <person name="Joung J.G."/>
            <person name="Liu S."/>
            <person name="Zhang Z."/>
            <person name="Crasta O.R."/>
            <person name="Sobral B.W."/>
            <person name="Xu Y."/>
            <person name="Huang S."/>
            <person name="Fei Z."/>
        </authorList>
    </citation>
    <scope>NUCLEOTIDE SEQUENCE [LARGE SCALE GENOMIC DNA]</scope>
    <source>
        <strain evidence="4">cv. 9930</strain>
    </source>
</reference>
<organism evidence="3 4">
    <name type="scientific">Cucumis sativus</name>
    <name type="common">Cucumber</name>
    <dbReference type="NCBI Taxonomy" id="3659"/>
    <lineage>
        <taxon>Eukaryota</taxon>
        <taxon>Viridiplantae</taxon>
        <taxon>Streptophyta</taxon>
        <taxon>Embryophyta</taxon>
        <taxon>Tracheophyta</taxon>
        <taxon>Spermatophyta</taxon>
        <taxon>Magnoliopsida</taxon>
        <taxon>eudicotyledons</taxon>
        <taxon>Gunneridae</taxon>
        <taxon>Pentapetalae</taxon>
        <taxon>rosids</taxon>
        <taxon>fabids</taxon>
        <taxon>Cucurbitales</taxon>
        <taxon>Cucurbitaceae</taxon>
        <taxon>Benincaseae</taxon>
        <taxon>Cucumis</taxon>
    </lineage>
</organism>
<reference evidence="3 4" key="1">
    <citation type="journal article" date="2009" name="Nat. Genet.">
        <title>The genome of the cucumber, Cucumis sativus L.</title>
        <authorList>
            <person name="Huang S."/>
            <person name="Li R."/>
            <person name="Zhang Z."/>
            <person name="Li L."/>
            <person name="Gu X."/>
            <person name="Fan W."/>
            <person name="Lucas W.J."/>
            <person name="Wang X."/>
            <person name="Xie B."/>
            <person name="Ni P."/>
            <person name="Ren Y."/>
            <person name="Zhu H."/>
            <person name="Li J."/>
            <person name="Lin K."/>
            <person name="Jin W."/>
            <person name="Fei Z."/>
            <person name="Li G."/>
            <person name="Staub J."/>
            <person name="Kilian A."/>
            <person name="van der Vossen E.A."/>
            <person name="Wu Y."/>
            <person name="Guo J."/>
            <person name="He J."/>
            <person name="Jia Z."/>
            <person name="Ren Y."/>
            <person name="Tian G."/>
            <person name="Lu Y."/>
            <person name="Ruan J."/>
            <person name="Qian W."/>
            <person name="Wang M."/>
            <person name="Huang Q."/>
            <person name="Li B."/>
            <person name="Xuan Z."/>
            <person name="Cao J."/>
            <person name="Asan"/>
            <person name="Wu Z."/>
            <person name="Zhang J."/>
            <person name="Cai Q."/>
            <person name="Bai Y."/>
            <person name="Zhao B."/>
            <person name="Han Y."/>
            <person name="Li Y."/>
            <person name="Li X."/>
            <person name="Wang S."/>
            <person name="Shi Q."/>
            <person name="Liu S."/>
            <person name="Cho W.K."/>
            <person name="Kim J.Y."/>
            <person name="Xu Y."/>
            <person name="Heller-Uszynska K."/>
            <person name="Miao H."/>
            <person name="Cheng Z."/>
            <person name="Zhang S."/>
            <person name="Wu J."/>
            <person name="Yang Y."/>
            <person name="Kang H."/>
            <person name="Li M."/>
            <person name="Liang H."/>
            <person name="Ren X."/>
            <person name="Shi Z."/>
            <person name="Wen M."/>
            <person name="Jian M."/>
            <person name="Yang H."/>
            <person name="Zhang G."/>
            <person name="Yang Z."/>
            <person name="Chen R."/>
            <person name="Liu S."/>
            <person name="Li J."/>
            <person name="Ma L."/>
            <person name="Liu H."/>
            <person name="Zhou Y."/>
            <person name="Zhao J."/>
            <person name="Fang X."/>
            <person name="Li G."/>
            <person name="Fang L."/>
            <person name="Li Y."/>
            <person name="Liu D."/>
            <person name="Zheng H."/>
            <person name="Zhang Y."/>
            <person name="Qin N."/>
            <person name="Li Z."/>
            <person name="Yang G."/>
            <person name="Yang S."/>
            <person name="Bolund L."/>
            <person name="Kristiansen K."/>
            <person name="Zheng H."/>
            <person name="Li S."/>
            <person name="Zhang X."/>
            <person name="Yang H."/>
            <person name="Wang J."/>
            <person name="Sun R."/>
            <person name="Zhang B."/>
            <person name="Jiang S."/>
            <person name="Wang J."/>
            <person name="Du Y."/>
            <person name="Li S."/>
        </authorList>
    </citation>
    <scope>NUCLEOTIDE SEQUENCE [LARGE SCALE GENOMIC DNA]</scope>
    <source>
        <strain evidence="4">cv. 9930</strain>
    </source>
</reference>
<dbReference type="EMBL" id="CM002922">
    <property type="protein sequence ID" value="KGN64998.1"/>
    <property type="molecule type" value="Genomic_DNA"/>
</dbReference>
<name>A0A0A0LTC1_CUCSA</name>
<evidence type="ECO:0000313" key="3">
    <source>
        <dbReference type="EMBL" id="KGN64998.1"/>
    </source>
</evidence>
<dbReference type="AlphaFoldDB" id="A0A0A0LTC1"/>
<keyword evidence="2" id="KW-0472">Membrane</keyword>
<proteinExistence type="predicted"/>
<dbReference type="Gramene" id="KGN64998">
    <property type="protein sequence ID" value="KGN64998"/>
    <property type="gene ID" value="Csa_1G173180"/>
</dbReference>
<evidence type="ECO:0000256" key="2">
    <source>
        <dbReference type="SAM" id="Phobius"/>
    </source>
</evidence>
<reference evidence="3 4" key="4">
    <citation type="journal article" date="2011" name="BMC Genomics">
        <title>RNA-Seq improves annotation of protein-coding genes in the cucumber genome.</title>
        <authorList>
            <person name="Li Z."/>
            <person name="Zhang Z."/>
            <person name="Yan P."/>
            <person name="Huang S."/>
            <person name="Fei Z."/>
            <person name="Lin K."/>
        </authorList>
    </citation>
    <scope>NUCLEOTIDE SEQUENCE [LARGE SCALE GENOMIC DNA]</scope>
    <source>
        <strain evidence="4">cv. 9930</strain>
    </source>
</reference>
<gene>
    <name evidence="3" type="ORF">Csa_1G173180</name>
</gene>
<keyword evidence="4" id="KW-1185">Reference proteome</keyword>